<name>A0A5P8K810_9ACTN</name>
<accession>A0A5P8K810</accession>
<evidence type="ECO:0000313" key="1">
    <source>
        <dbReference type="EMBL" id="QFQ99174.1"/>
    </source>
</evidence>
<dbReference type="Proteomes" id="UP000327294">
    <property type="component" value="Chromosome"/>
</dbReference>
<reference evidence="1 2" key="1">
    <citation type="submission" date="2019-10" db="EMBL/GenBank/DDBJ databases">
        <title>Streptomyces sp. strain GY16 isolated from leaves of Broussonetia papyrifera.</title>
        <authorList>
            <person name="Mo P."/>
        </authorList>
    </citation>
    <scope>NUCLEOTIDE SEQUENCE [LARGE SCALE GENOMIC DNA]</scope>
    <source>
        <strain evidence="1 2">GY16</strain>
    </source>
</reference>
<gene>
    <name evidence="1" type="ORF">F9278_26930</name>
</gene>
<protein>
    <submittedName>
        <fullName evidence="1">Uncharacterized protein</fullName>
    </submittedName>
</protein>
<dbReference type="KEGG" id="sphv:F9278_26930"/>
<sequence>MSKPPHVERSALPESVSGCGDRQIERAWEYEESQPPLGELLAEFTEQPSHYGSLSRISAVAPGANWQRGTSPSTS</sequence>
<keyword evidence="2" id="KW-1185">Reference proteome</keyword>
<dbReference type="RefSeq" id="WP_152170605.1">
    <property type="nucleotide sequence ID" value="NZ_CP045096.1"/>
</dbReference>
<dbReference type="AlphaFoldDB" id="A0A5P8K810"/>
<dbReference type="EMBL" id="CP045096">
    <property type="protein sequence ID" value="QFQ99174.1"/>
    <property type="molecule type" value="Genomic_DNA"/>
</dbReference>
<proteinExistence type="predicted"/>
<organism evidence="1 2">
    <name type="scientific">Streptomyces phaeolivaceus</name>
    <dbReference type="NCBI Taxonomy" id="2653200"/>
    <lineage>
        <taxon>Bacteria</taxon>
        <taxon>Bacillati</taxon>
        <taxon>Actinomycetota</taxon>
        <taxon>Actinomycetes</taxon>
        <taxon>Kitasatosporales</taxon>
        <taxon>Streptomycetaceae</taxon>
        <taxon>Streptomyces</taxon>
    </lineage>
</organism>
<evidence type="ECO:0000313" key="2">
    <source>
        <dbReference type="Proteomes" id="UP000327294"/>
    </source>
</evidence>